<sequence length="425" mass="45546">MTLLLMFGLLFLFLVLRMPVAFAIGVSSIATLFITTDVTLAQVMPRIVNTLNSFTFLAIPFFMLAGSIMEHGGISNRLVRFANSLLGHIKGGLGHATIFTSTTFAGISGSASADTSAVGSVMIPSMIRRGYPRGYAAALTACAGAIGPIIPPSIIMIIYGSLTGLSISKLFLAGALPGLVMAAGLLVINYAGAVKHNLPYEERATLKEVWQSFLSAFWALLAPIIILGGILFGIFTATEASVVAVVYSLIVSIFIYKELKLKDLYKVLVQSTHTSVMVLFIAATASIFGWILANEQIPLQISAWLNDFTGNPYLLMLLIVIILLIIGCVIETIAATIIFIPVLSVIAETAGFDPFHFATVVAITLIVGGVTPPVGVLLFITNGIAKANFKETLRYLWPFFMLIVLVIIFVAYFPDVSTLLPSLID</sequence>
<comment type="subcellular location">
    <subcellularLocation>
        <location evidence="1">Cell inner membrane</location>
        <topology evidence="1">Multi-pass membrane protein</topology>
    </subcellularLocation>
</comment>
<feature type="transmembrane region" description="Helical" evidence="7">
    <location>
        <begin position="213"/>
        <end position="234"/>
    </location>
</feature>
<reference evidence="9 10" key="1">
    <citation type="submission" date="2016-10" db="EMBL/GenBank/DDBJ databases">
        <authorList>
            <person name="de Groot N.N."/>
        </authorList>
    </citation>
    <scope>NUCLEOTIDE SEQUENCE [LARGE SCALE GENOMIC DNA]</scope>
    <source>
        <strain evidence="10">P4B,CCM 7963,CECT 7998,DSM 25260,IBRC-M 10614,KCTC 13821</strain>
    </source>
</reference>
<proteinExistence type="predicted"/>
<dbReference type="RefSeq" id="WP_091583384.1">
    <property type="nucleotide sequence ID" value="NZ_FNDU01000004.1"/>
</dbReference>
<dbReference type="STRING" id="930129.SAMN05216352_10453"/>
<feature type="transmembrane region" description="Helical" evidence="7">
    <location>
        <begin position="395"/>
        <end position="413"/>
    </location>
</feature>
<dbReference type="InterPro" id="IPR010656">
    <property type="entry name" value="DctM"/>
</dbReference>
<evidence type="ECO:0000256" key="5">
    <source>
        <dbReference type="ARBA" id="ARBA00022989"/>
    </source>
</evidence>
<keyword evidence="6 7" id="KW-0472">Membrane</keyword>
<feature type="transmembrane region" description="Helical" evidence="7">
    <location>
        <begin position="135"/>
        <end position="159"/>
    </location>
</feature>
<feature type="transmembrane region" description="Helical" evidence="7">
    <location>
        <begin position="240"/>
        <end position="256"/>
    </location>
</feature>
<evidence type="ECO:0000256" key="7">
    <source>
        <dbReference type="SAM" id="Phobius"/>
    </source>
</evidence>
<organism evidence="9 10">
    <name type="scientific">Alteribacillus bidgolensis</name>
    <dbReference type="NCBI Taxonomy" id="930129"/>
    <lineage>
        <taxon>Bacteria</taxon>
        <taxon>Bacillati</taxon>
        <taxon>Bacillota</taxon>
        <taxon>Bacilli</taxon>
        <taxon>Bacillales</taxon>
        <taxon>Bacillaceae</taxon>
        <taxon>Alteribacillus</taxon>
    </lineage>
</organism>
<keyword evidence="10" id="KW-1185">Reference proteome</keyword>
<feature type="transmembrane region" description="Helical" evidence="7">
    <location>
        <begin position="47"/>
        <end position="68"/>
    </location>
</feature>
<name>A0A1G8H0J2_9BACI</name>
<protein>
    <submittedName>
        <fullName evidence="9">TRAP transporter, DctM subunit</fullName>
    </submittedName>
</protein>
<keyword evidence="4 7" id="KW-0812">Transmembrane</keyword>
<feature type="domain" description="TRAP C4-dicarboxylate transport system permease DctM subunit" evidence="8">
    <location>
        <begin position="7"/>
        <end position="415"/>
    </location>
</feature>
<evidence type="ECO:0000313" key="9">
    <source>
        <dbReference type="EMBL" id="SDI00147.1"/>
    </source>
</evidence>
<dbReference type="Proteomes" id="UP000199017">
    <property type="component" value="Unassembled WGS sequence"/>
</dbReference>
<keyword evidence="5 7" id="KW-1133">Transmembrane helix</keyword>
<dbReference type="NCBIfam" id="TIGR00786">
    <property type="entry name" value="dctM"/>
    <property type="match status" value="1"/>
</dbReference>
<dbReference type="GO" id="GO:0005886">
    <property type="term" value="C:plasma membrane"/>
    <property type="evidence" value="ECO:0007669"/>
    <property type="project" value="UniProtKB-SubCell"/>
</dbReference>
<evidence type="ECO:0000256" key="4">
    <source>
        <dbReference type="ARBA" id="ARBA00022692"/>
    </source>
</evidence>
<dbReference type="PANTHER" id="PTHR33362">
    <property type="entry name" value="SIALIC ACID TRAP TRANSPORTER PERMEASE PROTEIN SIAT-RELATED"/>
    <property type="match status" value="1"/>
</dbReference>
<feature type="transmembrane region" description="Helical" evidence="7">
    <location>
        <begin position="313"/>
        <end position="343"/>
    </location>
</feature>
<feature type="transmembrane region" description="Helical" evidence="7">
    <location>
        <begin position="171"/>
        <end position="192"/>
    </location>
</feature>
<feature type="transmembrane region" description="Helical" evidence="7">
    <location>
        <begin position="355"/>
        <end position="380"/>
    </location>
</feature>
<evidence type="ECO:0000256" key="1">
    <source>
        <dbReference type="ARBA" id="ARBA00004429"/>
    </source>
</evidence>
<evidence type="ECO:0000256" key="6">
    <source>
        <dbReference type="ARBA" id="ARBA00023136"/>
    </source>
</evidence>
<evidence type="ECO:0000313" key="10">
    <source>
        <dbReference type="Proteomes" id="UP000199017"/>
    </source>
</evidence>
<dbReference type="AlphaFoldDB" id="A0A1G8H0J2"/>
<dbReference type="EMBL" id="FNDU01000004">
    <property type="protein sequence ID" value="SDI00147.1"/>
    <property type="molecule type" value="Genomic_DNA"/>
</dbReference>
<evidence type="ECO:0000256" key="2">
    <source>
        <dbReference type="ARBA" id="ARBA00022475"/>
    </source>
</evidence>
<dbReference type="Pfam" id="PF06808">
    <property type="entry name" value="DctM"/>
    <property type="match status" value="1"/>
</dbReference>
<gene>
    <name evidence="9" type="ORF">SAMN05216352_10453</name>
</gene>
<evidence type="ECO:0000256" key="3">
    <source>
        <dbReference type="ARBA" id="ARBA00022519"/>
    </source>
</evidence>
<feature type="transmembrane region" description="Helical" evidence="7">
    <location>
        <begin position="276"/>
        <end position="293"/>
    </location>
</feature>
<keyword evidence="2" id="KW-1003">Cell membrane</keyword>
<dbReference type="OrthoDB" id="9785600at2"/>
<dbReference type="InterPro" id="IPR004681">
    <property type="entry name" value="TRAP_DctM"/>
</dbReference>
<dbReference type="GO" id="GO:0022857">
    <property type="term" value="F:transmembrane transporter activity"/>
    <property type="evidence" value="ECO:0007669"/>
    <property type="project" value="TreeGrafter"/>
</dbReference>
<keyword evidence="3" id="KW-0997">Cell inner membrane</keyword>
<dbReference type="PIRSF" id="PIRSF006066">
    <property type="entry name" value="HI0050"/>
    <property type="match status" value="1"/>
</dbReference>
<accession>A0A1G8H0J2</accession>
<evidence type="ECO:0000259" key="8">
    <source>
        <dbReference type="Pfam" id="PF06808"/>
    </source>
</evidence>